<sequence>MEVDALFTKCRQRDGSTGEGNSSDTNDATTTEVAAMNASGDDPQGRREQWAVLENSVCLEEEERSRAQPRPFGQLLPQFYNQTRSFGLFSLYMTVAAEGFAGMTGLNASVRRLTKVVQSTTTSVL</sequence>
<gene>
    <name evidence="2" type="ORF">LR48_Vigan05g104500</name>
</gene>
<feature type="region of interest" description="Disordered" evidence="1">
    <location>
        <begin position="1"/>
        <end position="45"/>
    </location>
</feature>
<name>A0A0L9UL92_PHAAN</name>
<accession>A0A0L9UL92</accession>
<proteinExistence type="predicted"/>
<reference evidence="3" key="1">
    <citation type="journal article" date="2015" name="Proc. Natl. Acad. Sci. U.S.A.">
        <title>Genome sequencing of adzuki bean (Vigna angularis) provides insight into high starch and low fat accumulation and domestication.</title>
        <authorList>
            <person name="Yang K."/>
            <person name="Tian Z."/>
            <person name="Chen C."/>
            <person name="Luo L."/>
            <person name="Zhao B."/>
            <person name="Wang Z."/>
            <person name="Yu L."/>
            <person name="Li Y."/>
            <person name="Sun Y."/>
            <person name="Li W."/>
            <person name="Chen Y."/>
            <person name="Li Y."/>
            <person name="Zhang Y."/>
            <person name="Ai D."/>
            <person name="Zhao J."/>
            <person name="Shang C."/>
            <person name="Ma Y."/>
            <person name="Wu B."/>
            <person name="Wang M."/>
            <person name="Gao L."/>
            <person name="Sun D."/>
            <person name="Zhang P."/>
            <person name="Guo F."/>
            <person name="Wang W."/>
            <person name="Li Y."/>
            <person name="Wang J."/>
            <person name="Varshney R.K."/>
            <person name="Wang J."/>
            <person name="Ling H.Q."/>
            <person name="Wan P."/>
        </authorList>
    </citation>
    <scope>NUCLEOTIDE SEQUENCE</scope>
    <source>
        <strain evidence="3">cv. Jingnong 6</strain>
    </source>
</reference>
<evidence type="ECO:0000313" key="3">
    <source>
        <dbReference type="Proteomes" id="UP000053144"/>
    </source>
</evidence>
<evidence type="ECO:0000256" key="1">
    <source>
        <dbReference type="SAM" id="MobiDB-lite"/>
    </source>
</evidence>
<dbReference type="EMBL" id="CM003375">
    <property type="protein sequence ID" value="KOM43441.1"/>
    <property type="molecule type" value="Genomic_DNA"/>
</dbReference>
<dbReference type="AlphaFoldDB" id="A0A0L9UL92"/>
<dbReference type="Gramene" id="KOM43441">
    <property type="protein sequence ID" value="KOM43441"/>
    <property type="gene ID" value="LR48_Vigan05g104500"/>
</dbReference>
<dbReference type="Proteomes" id="UP000053144">
    <property type="component" value="Chromosome 5"/>
</dbReference>
<evidence type="ECO:0000313" key="2">
    <source>
        <dbReference type="EMBL" id="KOM43441.1"/>
    </source>
</evidence>
<feature type="compositionally biased region" description="Polar residues" evidence="1">
    <location>
        <begin position="19"/>
        <end position="32"/>
    </location>
</feature>
<organism evidence="2 3">
    <name type="scientific">Phaseolus angularis</name>
    <name type="common">Azuki bean</name>
    <name type="synonym">Vigna angularis</name>
    <dbReference type="NCBI Taxonomy" id="3914"/>
    <lineage>
        <taxon>Eukaryota</taxon>
        <taxon>Viridiplantae</taxon>
        <taxon>Streptophyta</taxon>
        <taxon>Embryophyta</taxon>
        <taxon>Tracheophyta</taxon>
        <taxon>Spermatophyta</taxon>
        <taxon>Magnoliopsida</taxon>
        <taxon>eudicotyledons</taxon>
        <taxon>Gunneridae</taxon>
        <taxon>Pentapetalae</taxon>
        <taxon>rosids</taxon>
        <taxon>fabids</taxon>
        <taxon>Fabales</taxon>
        <taxon>Fabaceae</taxon>
        <taxon>Papilionoideae</taxon>
        <taxon>50 kb inversion clade</taxon>
        <taxon>NPAAA clade</taxon>
        <taxon>indigoferoid/millettioid clade</taxon>
        <taxon>Phaseoleae</taxon>
        <taxon>Vigna</taxon>
    </lineage>
</organism>
<protein>
    <submittedName>
        <fullName evidence="2">Uncharacterized protein</fullName>
    </submittedName>
</protein>